<feature type="region of interest" description="Disordered" evidence="1">
    <location>
        <begin position="72"/>
        <end position="103"/>
    </location>
</feature>
<evidence type="ECO:0008006" key="4">
    <source>
        <dbReference type="Google" id="ProtNLM"/>
    </source>
</evidence>
<dbReference type="EMBL" id="VCGU01000005">
    <property type="protein sequence ID" value="TRY74932.1"/>
    <property type="molecule type" value="Genomic_DNA"/>
</dbReference>
<dbReference type="STRING" id="6832.A0A553PB76"/>
<keyword evidence="3" id="KW-1185">Reference proteome</keyword>
<dbReference type="Gene3D" id="1.10.510.10">
    <property type="entry name" value="Transferase(Phosphotransferase) domain 1"/>
    <property type="match status" value="1"/>
</dbReference>
<name>A0A553PB76_TIGCA</name>
<dbReference type="Proteomes" id="UP000318571">
    <property type="component" value="Chromosome 2"/>
</dbReference>
<accession>A0A553PB76</accession>
<gene>
    <name evidence="2" type="ORF">TCAL_14612</name>
</gene>
<evidence type="ECO:0000256" key="1">
    <source>
        <dbReference type="SAM" id="MobiDB-lite"/>
    </source>
</evidence>
<evidence type="ECO:0000313" key="3">
    <source>
        <dbReference type="Proteomes" id="UP000318571"/>
    </source>
</evidence>
<dbReference type="AlphaFoldDB" id="A0A553PB76"/>
<dbReference type="OMA" id="WETKMET"/>
<evidence type="ECO:0000313" key="2">
    <source>
        <dbReference type="EMBL" id="TRY74932.1"/>
    </source>
</evidence>
<reference evidence="2 3" key="1">
    <citation type="journal article" date="2018" name="Nat. Ecol. Evol.">
        <title>Genomic signatures of mitonuclear coevolution across populations of Tigriopus californicus.</title>
        <authorList>
            <person name="Barreto F.S."/>
            <person name="Watson E.T."/>
            <person name="Lima T.G."/>
            <person name="Willett C.S."/>
            <person name="Edmands S."/>
            <person name="Li W."/>
            <person name="Burton R.S."/>
        </authorList>
    </citation>
    <scope>NUCLEOTIDE SEQUENCE [LARGE SCALE GENOMIC DNA]</scope>
    <source>
        <strain evidence="2 3">San Diego</strain>
    </source>
</reference>
<comment type="caution">
    <text evidence="2">The sequence shown here is derived from an EMBL/GenBank/DDBJ whole genome shotgun (WGS) entry which is preliminary data.</text>
</comment>
<proteinExistence type="predicted"/>
<feature type="compositionally biased region" description="Basic and acidic residues" evidence="1">
    <location>
        <begin position="80"/>
        <end position="92"/>
    </location>
</feature>
<sequence length="124" mass="14104">MITLISLSDLPDYSKITFPRTTAIPLENLVPDAPSEAQALFKRFIKYDSKKRMSAQEALQDMYFFVPPFPARQPDMPKIPSKDPDSKSKAKEAQSPPFGSEAWETKMETAKFEDLFEDLLSLKV</sequence>
<protein>
    <recommendedName>
        <fullName evidence="4">Protein kinase domain-containing protein</fullName>
    </recommendedName>
</protein>
<dbReference type="SUPFAM" id="SSF56112">
    <property type="entry name" value="Protein kinase-like (PK-like)"/>
    <property type="match status" value="1"/>
</dbReference>
<dbReference type="InterPro" id="IPR011009">
    <property type="entry name" value="Kinase-like_dom_sf"/>
</dbReference>
<organism evidence="2 3">
    <name type="scientific">Tigriopus californicus</name>
    <name type="common">Marine copepod</name>
    <dbReference type="NCBI Taxonomy" id="6832"/>
    <lineage>
        <taxon>Eukaryota</taxon>
        <taxon>Metazoa</taxon>
        <taxon>Ecdysozoa</taxon>
        <taxon>Arthropoda</taxon>
        <taxon>Crustacea</taxon>
        <taxon>Multicrustacea</taxon>
        <taxon>Hexanauplia</taxon>
        <taxon>Copepoda</taxon>
        <taxon>Harpacticoida</taxon>
        <taxon>Harpacticidae</taxon>
        <taxon>Tigriopus</taxon>
    </lineage>
</organism>